<feature type="repeat" description="WD" evidence="4">
    <location>
        <begin position="120"/>
        <end position="151"/>
    </location>
</feature>
<dbReference type="PROSITE" id="PS00678">
    <property type="entry name" value="WD_REPEATS_1"/>
    <property type="match status" value="2"/>
</dbReference>
<feature type="repeat" description="WD" evidence="4">
    <location>
        <begin position="7"/>
        <end position="29"/>
    </location>
</feature>
<keyword evidence="3" id="KW-0677">Repeat</keyword>
<comment type="similarity">
    <text evidence="1">Belongs to the WD repeat IPI3/WDR18 family.</text>
</comment>
<dbReference type="VEuPathDB" id="FungiDB:BCV72DRAFT_337058"/>
<dbReference type="PROSITE" id="PS50082">
    <property type="entry name" value="WD_REPEATS_2"/>
    <property type="match status" value="4"/>
</dbReference>
<gene>
    <name evidence="6" type="ORF">BCV72DRAFT_337058</name>
</gene>
<dbReference type="Pfam" id="PF00400">
    <property type="entry name" value="WD40"/>
    <property type="match status" value="3"/>
</dbReference>
<dbReference type="EMBL" id="KV921962">
    <property type="protein sequence ID" value="ORE04772.1"/>
    <property type="molecule type" value="Genomic_DNA"/>
</dbReference>
<evidence type="ECO:0000256" key="2">
    <source>
        <dbReference type="ARBA" id="ARBA00022574"/>
    </source>
</evidence>
<evidence type="ECO:0000313" key="6">
    <source>
        <dbReference type="EMBL" id="ORE04772.1"/>
    </source>
</evidence>
<feature type="compositionally biased region" description="Acidic residues" evidence="5">
    <location>
        <begin position="474"/>
        <end position="491"/>
    </location>
</feature>
<dbReference type="SUPFAM" id="SSF50978">
    <property type="entry name" value="WD40 repeat-like"/>
    <property type="match status" value="1"/>
</dbReference>
<name>A0A1X0QYD6_RHIZD</name>
<evidence type="ECO:0000256" key="3">
    <source>
        <dbReference type="ARBA" id="ARBA00022737"/>
    </source>
</evidence>
<dbReference type="GO" id="GO:0006364">
    <property type="term" value="P:rRNA processing"/>
    <property type="evidence" value="ECO:0007669"/>
    <property type="project" value="TreeGrafter"/>
</dbReference>
<dbReference type="GO" id="GO:0120330">
    <property type="term" value="C:rixosome complex"/>
    <property type="evidence" value="ECO:0007669"/>
    <property type="project" value="TreeGrafter"/>
</dbReference>
<keyword evidence="2 4" id="KW-0853">WD repeat</keyword>
<evidence type="ECO:0000256" key="5">
    <source>
        <dbReference type="SAM" id="MobiDB-lite"/>
    </source>
</evidence>
<dbReference type="PANTHER" id="PTHR18763:SF0">
    <property type="entry name" value="WD REPEAT-CONTAINING PROTEIN 18"/>
    <property type="match status" value="1"/>
</dbReference>
<reference evidence="6" key="1">
    <citation type="journal article" date="2016" name="Proc. Natl. Acad. Sci. U.S.A.">
        <title>Lipid metabolic changes in an early divergent fungus govern the establishment of a mutualistic symbiosis with endobacteria.</title>
        <authorList>
            <person name="Lastovetsky O.A."/>
            <person name="Gaspar M.L."/>
            <person name="Mondo S.J."/>
            <person name="LaButti K.M."/>
            <person name="Sandor L."/>
            <person name="Grigoriev I.V."/>
            <person name="Henry S.A."/>
            <person name="Pawlowska T.E."/>
        </authorList>
    </citation>
    <scope>NUCLEOTIDE SEQUENCE [LARGE SCALE GENOMIC DNA]</scope>
    <source>
        <strain evidence="6">ATCC 52814</strain>
    </source>
</reference>
<evidence type="ECO:0000256" key="1">
    <source>
        <dbReference type="ARBA" id="ARBA00010143"/>
    </source>
</evidence>
<dbReference type="GO" id="GO:0005656">
    <property type="term" value="C:nuclear pre-replicative complex"/>
    <property type="evidence" value="ECO:0007669"/>
    <property type="project" value="TreeGrafter"/>
</dbReference>
<dbReference type="Gene3D" id="2.130.10.10">
    <property type="entry name" value="YVTN repeat-like/Quinoprotein amine dehydrogenase"/>
    <property type="match status" value="2"/>
</dbReference>
<dbReference type="InterPro" id="IPR045227">
    <property type="entry name" value="WDR18/Ipi3/RID3"/>
</dbReference>
<evidence type="ECO:0000256" key="4">
    <source>
        <dbReference type="PROSITE-ProRule" id="PRU00221"/>
    </source>
</evidence>
<dbReference type="InterPro" id="IPR019775">
    <property type="entry name" value="WD40_repeat_CS"/>
</dbReference>
<dbReference type="InterPro" id="IPR015943">
    <property type="entry name" value="WD40/YVTN_repeat-like_dom_sf"/>
</dbReference>
<dbReference type="PRINTS" id="PR00320">
    <property type="entry name" value="GPROTEINBRPT"/>
</dbReference>
<dbReference type="Proteomes" id="UP000242414">
    <property type="component" value="Unassembled WGS sequence"/>
</dbReference>
<feature type="repeat" description="WD" evidence="4">
    <location>
        <begin position="186"/>
        <end position="212"/>
    </location>
</feature>
<proteinExistence type="inferred from homology"/>
<protein>
    <submittedName>
        <fullName evidence="6">WD40 repeat-like protein</fullName>
    </submittedName>
</protein>
<sequence>MVTEVALSASNTDSTIHVWDIRSGSSLFSFKQSQSVKGGLTLVPKPGNTFQVGSVVSAQTDRAILNVYQFHKDQIMHKMITSEKMISVAASHQGQYLAAATATGKVYLWHIPTGHLMRMFEAHYRPVHRLVFSHDDATLLTASEDASVNVWLLTHLIEEDRPAPLYSWSDHTLPVTDLYVGHGQLSGARVCTASLDHTVKLWDMATGHLLTTFLFPKPVSSVVLHPSETMIFAACEDKIYSVDLYRRRQDQTYESVGGMGRVESVGIKDHYQDKPNLGTVFSGHKGTVNSLSLSFDGTLLISGAEDGECIVWDVISRQSLRTFGLHKGPVTHVSCFLRPIELQPNAPQNIVPMPWAPLKRMMVTSEEERRSASLQMIQNTSTDLLNQYQSIEEGTFYLESERSKAKQASANMKQLKPSDANESLQSQVETLRSELLKVNAHYQKSKSLQKQMYDTIVDKFMNERKENKKRKLQDDEEEEDDDDEENEEQTV</sequence>
<organism evidence="6">
    <name type="scientific">Rhizopus microsporus var. microsporus</name>
    <dbReference type="NCBI Taxonomy" id="86635"/>
    <lineage>
        <taxon>Eukaryota</taxon>
        <taxon>Fungi</taxon>
        <taxon>Fungi incertae sedis</taxon>
        <taxon>Mucoromycota</taxon>
        <taxon>Mucoromycotina</taxon>
        <taxon>Mucoromycetes</taxon>
        <taxon>Mucorales</taxon>
        <taxon>Mucorineae</taxon>
        <taxon>Rhizopodaceae</taxon>
        <taxon>Rhizopus</taxon>
    </lineage>
</organism>
<dbReference type="GO" id="GO:0006261">
    <property type="term" value="P:DNA-templated DNA replication"/>
    <property type="evidence" value="ECO:0007669"/>
    <property type="project" value="TreeGrafter"/>
</dbReference>
<dbReference type="PANTHER" id="PTHR18763">
    <property type="entry name" value="WD-REPEAT PROTEIN 18"/>
    <property type="match status" value="1"/>
</dbReference>
<feature type="region of interest" description="Disordered" evidence="5">
    <location>
        <begin position="462"/>
        <end position="491"/>
    </location>
</feature>
<dbReference type="InterPro" id="IPR036322">
    <property type="entry name" value="WD40_repeat_dom_sf"/>
</dbReference>
<dbReference type="PROSITE" id="PS50294">
    <property type="entry name" value="WD_REPEATS_REGION"/>
    <property type="match status" value="2"/>
</dbReference>
<feature type="repeat" description="WD" evidence="4">
    <location>
        <begin position="281"/>
        <end position="322"/>
    </location>
</feature>
<dbReference type="InterPro" id="IPR020472">
    <property type="entry name" value="WD40_PAC1"/>
</dbReference>
<dbReference type="InterPro" id="IPR001680">
    <property type="entry name" value="WD40_rpt"/>
</dbReference>
<accession>A0A1X0QYD6</accession>
<dbReference type="SMART" id="SM00320">
    <property type="entry name" value="WD40"/>
    <property type="match status" value="5"/>
</dbReference>
<dbReference type="OrthoDB" id="756370at2759"/>
<dbReference type="AlphaFoldDB" id="A0A1X0QYD6"/>